<feature type="non-terminal residue" evidence="1">
    <location>
        <position position="150"/>
    </location>
</feature>
<evidence type="ECO:0000313" key="2">
    <source>
        <dbReference type="Proteomes" id="UP001432027"/>
    </source>
</evidence>
<feature type="non-terminal residue" evidence="1">
    <location>
        <position position="1"/>
    </location>
</feature>
<dbReference type="Proteomes" id="UP001432027">
    <property type="component" value="Unassembled WGS sequence"/>
</dbReference>
<evidence type="ECO:0000313" key="1">
    <source>
        <dbReference type="EMBL" id="GMT01572.1"/>
    </source>
</evidence>
<sequence>SSDDTNDPKLQQIIDTVLSQRKEVTTQLKNHWEELKTDRQRRLSDRPFVAQIHDIDRFLLRVSTVEIKIERDSPYDVTMWKQFLMSAISILNLQHNCTDVTLKSVFVTFYQPADMRNLLDFLKPLLKNTQSDNLTAEVTSLSPNLLAEVT</sequence>
<organism evidence="1 2">
    <name type="scientific">Pristionchus entomophagus</name>
    <dbReference type="NCBI Taxonomy" id="358040"/>
    <lineage>
        <taxon>Eukaryota</taxon>
        <taxon>Metazoa</taxon>
        <taxon>Ecdysozoa</taxon>
        <taxon>Nematoda</taxon>
        <taxon>Chromadorea</taxon>
        <taxon>Rhabditida</taxon>
        <taxon>Rhabditina</taxon>
        <taxon>Diplogasteromorpha</taxon>
        <taxon>Diplogasteroidea</taxon>
        <taxon>Neodiplogasteridae</taxon>
        <taxon>Pristionchus</taxon>
    </lineage>
</organism>
<dbReference type="EMBL" id="BTSX01000005">
    <property type="protein sequence ID" value="GMT01572.1"/>
    <property type="molecule type" value="Genomic_DNA"/>
</dbReference>
<proteinExistence type="predicted"/>
<gene>
    <name evidence="1" type="ORF">PENTCL1PPCAC_23746</name>
</gene>
<name>A0AAV5U5B2_9BILA</name>
<accession>A0AAV5U5B2</accession>
<comment type="caution">
    <text evidence="1">The sequence shown here is derived from an EMBL/GenBank/DDBJ whole genome shotgun (WGS) entry which is preliminary data.</text>
</comment>
<reference evidence="1" key="1">
    <citation type="submission" date="2023-10" db="EMBL/GenBank/DDBJ databases">
        <title>Genome assembly of Pristionchus species.</title>
        <authorList>
            <person name="Yoshida K."/>
            <person name="Sommer R.J."/>
        </authorList>
    </citation>
    <scope>NUCLEOTIDE SEQUENCE</scope>
    <source>
        <strain evidence="1">RS0144</strain>
    </source>
</reference>
<keyword evidence="2" id="KW-1185">Reference proteome</keyword>
<dbReference type="AlphaFoldDB" id="A0AAV5U5B2"/>
<protein>
    <submittedName>
        <fullName evidence="1">Uncharacterized protein</fullName>
    </submittedName>
</protein>